<organism evidence="5 6">
    <name type="scientific">Mycolicibacterium nivoides</name>
    <dbReference type="NCBI Taxonomy" id="2487344"/>
    <lineage>
        <taxon>Bacteria</taxon>
        <taxon>Bacillati</taxon>
        <taxon>Actinomycetota</taxon>
        <taxon>Actinomycetes</taxon>
        <taxon>Mycobacteriales</taxon>
        <taxon>Mycobacteriaceae</taxon>
        <taxon>Mycolicibacterium</taxon>
    </lineage>
</organism>
<evidence type="ECO:0000313" key="5">
    <source>
        <dbReference type="EMBL" id="MFN6547339.1"/>
    </source>
</evidence>
<feature type="domain" description="Mce/MlaD" evidence="3">
    <location>
        <begin position="39"/>
        <end position="112"/>
    </location>
</feature>
<evidence type="ECO:0000259" key="3">
    <source>
        <dbReference type="Pfam" id="PF02470"/>
    </source>
</evidence>
<accession>A0ABW9LIA1</accession>
<feature type="domain" description="Mammalian cell entry C-terminal" evidence="4">
    <location>
        <begin position="118"/>
        <end position="298"/>
    </location>
</feature>
<keyword evidence="2" id="KW-0472">Membrane</keyword>
<protein>
    <submittedName>
        <fullName evidence="5">MCE family protein</fullName>
    </submittedName>
</protein>
<comment type="caution">
    <text evidence="5">The sequence shown here is derived from an EMBL/GenBank/DDBJ whole genome shotgun (WGS) entry which is preliminary data.</text>
</comment>
<feature type="transmembrane region" description="Helical" evidence="2">
    <location>
        <begin position="12"/>
        <end position="33"/>
    </location>
</feature>
<feature type="compositionally biased region" description="Pro residues" evidence="1">
    <location>
        <begin position="447"/>
        <end position="460"/>
    </location>
</feature>
<dbReference type="InterPro" id="IPR003399">
    <property type="entry name" value="Mce/MlaD"/>
</dbReference>
<proteinExistence type="predicted"/>
<feature type="compositionally biased region" description="Low complexity" evidence="1">
    <location>
        <begin position="437"/>
        <end position="446"/>
    </location>
</feature>
<keyword evidence="2" id="KW-0812">Transmembrane</keyword>
<feature type="region of interest" description="Disordered" evidence="1">
    <location>
        <begin position="396"/>
        <end position="468"/>
    </location>
</feature>
<dbReference type="RefSeq" id="WP_409545165.1">
    <property type="nucleotide sequence ID" value="NZ_JBKBDD010000014.1"/>
</dbReference>
<dbReference type="InterPro" id="IPR005693">
    <property type="entry name" value="Mce"/>
</dbReference>
<keyword evidence="6" id="KW-1185">Reference proteome</keyword>
<dbReference type="PANTHER" id="PTHR33371">
    <property type="entry name" value="INTERMEMBRANE PHOSPHOLIPID TRANSPORT SYSTEM BINDING PROTEIN MLAD-RELATED"/>
    <property type="match status" value="1"/>
</dbReference>
<dbReference type="InterPro" id="IPR052336">
    <property type="entry name" value="MlaD_Phospholipid_Transporter"/>
</dbReference>
<feature type="compositionally biased region" description="Low complexity" evidence="1">
    <location>
        <begin position="405"/>
        <end position="422"/>
    </location>
</feature>
<dbReference type="PANTHER" id="PTHR33371:SF4">
    <property type="entry name" value="INTERMEMBRANE PHOSPHOLIPID TRANSPORT SYSTEM BINDING PROTEIN MLAD"/>
    <property type="match status" value="1"/>
</dbReference>
<gene>
    <name evidence="5" type="ORF">ACK4CT_29505</name>
</gene>
<evidence type="ECO:0000313" key="6">
    <source>
        <dbReference type="Proteomes" id="UP001635816"/>
    </source>
</evidence>
<evidence type="ECO:0000256" key="1">
    <source>
        <dbReference type="SAM" id="MobiDB-lite"/>
    </source>
</evidence>
<dbReference type="NCBIfam" id="TIGR00996">
    <property type="entry name" value="Mtu_fam_mce"/>
    <property type="match status" value="1"/>
</dbReference>
<evidence type="ECO:0000256" key="2">
    <source>
        <dbReference type="SAM" id="Phobius"/>
    </source>
</evidence>
<dbReference type="EMBL" id="JBKBDD010000014">
    <property type="protein sequence ID" value="MFN6547339.1"/>
    <property type="molecule type" value="Genomic_DNA"/>
</dbReference>
<evidence type="ECO:0000259" key="4">
    <source>
        <dbReference type="Pfam" id="PF11887"/>
    </source>
</evidence>
<dbReference type="Pfam" id="PF02470">
    <property type="entry name" value="MlaD"/>
    <property type="match status" value="1"/>
</dbReference>
<feature type="compositionally biased region" description="Pro residues" evidence="1">
    <location>
        <begin position="423"/>
        <end position="436"/>
    </location>
</feature>
<dbReference type="Proteomes" id="UP001635816">
    <property type="component" value="Unassembled WGS sequence"/>
</dbReference>
<dbReference type="InterPro" id="IPR024516">
    <property type="entry name" value="Mce_C"/>
</dbReference>
<reference evidence="5 6" key="1">
    <citation type="submission" date="2024-12" db="EMBL/GenBank/DDBJ databases">
        <title>The coexistence of Mycolicibacterium septicum and Mycolicibacterium nivoides in clinical samples.</title>
        <authorList>
            <person name="Wang C."/>
            <person name="Feng Y."/>
            <person name="Zong Z."/>
        </authorList>
    </citation>
    <scope>NUCLEOTIDE SEQUENCE [LARGE SCALE GENOMIC DNA]</scope>
    <source>
        <strain evidence="5 6">120309</strain>
    </source>
</reference>
<sequence length="468" mass="49494">MIHLNATLRRRYPRIVLIVALLGVLVGGLVIGWPSPSPLTVTGYFASAVGLYSGDNVEILGVPVGSVTRIEPGPDHTKITFTVRRDAPVPADASAIIVAPNLLSARTIELGPVYTDGPKLTDHTTIPAERTAVPVEWDDVKDQLTQLAAQLGPQDGTLQGPLSQAINQAADTFNGNGPSFRAAIRELSQTAGRLGDSRFDIVGTVKHLRILVDALSGSNEQIVQFTGHVAALSQVFADSSTDLANSLDALNSALAQVKTFLHDNTTTISAQVTKLNDFTSLLTEYSEDIEQVLHVAPNGLANFYNIYNPAQGSIGAILSLPNFANPVQFLCAGVFDTAATPDYYKRTEICRQRMAPVIRRMMMNFPPVLFHPINTITAYKGQMVYDTPATEAKAQTPISQLQWQPLPGTTPPTTDLAGLLLPPASPPEPPAAPPPTGDGAATAPGSSEPPPPPNVPPTGPVPASGPGQ</sequence>
<name>A0ABW9LIA1_9MYCO</name>
<dbReference type="Pfam" id="PF11887">
    <property type="entry name" value="Mce4_CUP1"/>
    <property type="match status" value="1"/>
</dbReference>
<keyword evidence="2" id="KW-1133">Transmembrane helix</keyword>